<gene>
    <name evidence="2" type="ordered locus">Rxyl_2108</name>
</gene>
<sequence>MGAVVVEISVGRVGRLAGRGKGVKSAIFKRPLGGPAWLGREGFAGDEQADRKNHGGPEKAAFVYPTEHYPRWQEMLGLELPPAAFGENLSTRGLAEDGVCLGDVYRLGGALVQVSQPRRPCYKPAWRFGVRDLALLTQESGMTGFYLRVLEEGEVAPGDALALLERPVGAVSVGEANRVMHRDRDDAEGMGRLLAAPGLPPSWHAAFERRLAGVGEDGAGRLEGPVGA</sequence>
<dbReference type="PANTHER" id="PTHR30212:SF2">
    <property type="entry name" value="PROTEIN YIIM"/>
    <property type="match status" value="1"/>
</dbReference>
<reference evidence="2 3" key="1">
    <citation type="submission" date="2006-06" db="EMBL/GenBank/DDBJ databases">
        <title>Complete sequence of Rubrobacter xylanophilus DSM 9941.</title>
        <authorList>
            <consortium name="US DOE Joint Genome Institute"/>
            <person name="Copeland A."/>
            <person name="Lucas S."/>
            <person name="Lapidus A."/>
            <person name="Barry K."/>
            <person name="Detter J.C."/>
            <person name="Glavina del Rio T."/>
            <person name="Hammon N."/>
            <person name="Israni S."/>
            <person name="Dalin E."/>
            <person name="Tice H."/>
            <person name="Pitluck S."/>
            <person name="Munk A.C."/>
            <person name="Brettin T."/>
            <person name="Bruce D."/>
            <person name="Han C."/>
            <person name="Tapia R."/>
            <person name="Gilna P."/>
            <person name="Schmutz J."/>
            <person name="Larimer F."/>
            <person name="Land M."/>
            <person name="Hauser L."/>
            <person name="Kyrpides N."/>
            <person name="Lykidis A."/>
            <person name="da Costa M.S."/>
            <person name="Rainey F.A."/>
            <person name="Empadinhas N."/>
            <person name="Jolivet E."/>
            <person name="Battista J.R."/>
            <person name="Richardson P."/>
        </authorList>
    </citation>
    <scope>NUCLEOTIDE SEQUENCE [LARGE SCALE GENOMIC DNA]</scope>
    <source>
        <strain evidence="3">DSM 9941 / JCM 11954 / NBRC 16129 / PRD-1</strain>
    </source>
</reference>
<dbReference type="eggNOG" id="COG2258">
    <property type="taxonomic scope" value="Bacteria"/>
</dbReference>
<dbReference type="PhylomeDB" id="Q1AU76"/>
<dbReference type="SUPFAM" id="SSF50800">
    <property type="entry name" value="PK beta-barrel domain-like"/>
    <property type="match status" value="1"/>
</dbReference>
<dbReference type="KEGG" id="rxy:Rxyl_2108"/>
<organism evidence="2 3">
    <name type="scientific">Rubrobacter xylanophilus (strain DSM 9941 / JCM 11954 / NBRC 16129 / PRD-1)</name>
    <dbReference type="NCBI Taxonomy" id="266117"/>
    <lineage>
        <taxon>Bacteria</taxon>
        <taxon>Bacillati</taxon>
        <taxon>Actinomycetota</taxon>
        <taxon>Rubrobacteria</taxon>
        <taxon>Rubrobacterales</taxon>
        <taxon>Rubrobacteraceae</taxon>
        <taxon>Rubrobacter</taxon>
    </lineage>
</organism>
<dbReference type="RefSeq" id="WP_011565067.1">
    <property type="nucleotide sequence ID" value="NC_008148.1"/>
</dbReference>
<dbReference type="InterPro" id="IPR005302">
    <property type="entry name" value="MoCF_Sase_C"/>
</dbReference>
<dbReference type="Proteomes" id="UP000006637">
    <property type="component" value="Chromosome"/>
</dbReference>
<evidence type="ECO:0000259" key="1">
    <source>
        <dbReference type="PROSITE" id="PS51340"/>
    </source>
</evidence>
<accession>Q1AU76</accession>
<dbReference type="EMBL" id="CP000386">
    <property type="protein sequence ID" value="ABG05052.1"/>
    <property type="molecule type" value="Genomic_DNA"/>
</dbReference>
<dbReference type="STRING" id="266117.Rxyl_2108"/>
<dbReference type="InterPro" id="IPR011037">
    <property type="entry name" value="Pyrv_Knase-like_insert_dom_sf"/>
</dbReference>
<dbReference type="Gene3D" id="2.40.33.20">
    <property type="entry name" value="PK beta-barrel domain-like"/>
    <property type="match status" value="1"/>
</dbReference>
<dbReference type="HOGENOM" id="CLU_082566_1_1_11"/>
<dbReference type="AlphaFoldDB" id="Q1AU76"/>
<dbReference type="PROSITE" id="PS51340">
    <property type="entry name" value="MOSC"/>
    <property type="match status" value="1"/>
</dbReference>
<dbReference type="GO" id="GO:0003824">
    <property type="term" value="F:catalytic activity"/>
    <property type="evidence" value="ECO:0007669"/>
    <property type="project" value="InterPro"/>
</dbReference>
<evidence type="ECO:0000313" key="3">
    <source>
        <dbReference type="Proteomes" id="UP000006637"/>
    </source>
</evidence>
<feature type="domain" description="MOSC" evidence="1">
    <location>
        <begin position="30"/>
        <end position="164"/>
    </location>
</feature>
<evidence type="ECO:0000313" key="2">
    <source>
        <dbReference type="EMBL" id="ABG05052.1"/>
    </source>
</evidence>
<dbReference type="Pfam" id="PF03473">
    <property type="entry name" value="MOSC"/>
    <property type="match status" value="1"/>
</dbReference>
<dbReference type="InterPro" id="IPR052353">
    <property type="entry name" value="Benzoxazolinone_Detox_Enz"/>
</dbReference>
<dbReference type="PANTHER" id="PTHR30212">
    <property type="entry name" value="PROTEIN YIIM"/>
    <property type="match status" value="1"/>
</dbReference>
<protein>
    <submittedName>
        <fullName evidence="2">MOSC domain containing protein</fullName>
    </submittedName>
</protein>
<dbReference type="GO" id="GO:0030170">
    <property type="term" value="F:pyridoxal phosphate binding"/>
    <property type="evidence" value="ECO:0007669"/>
    <property type="project" value="InterPro"/>
</dbReference>
<dbReference type="InterPro" id="IPR005163">
    <property type="entry name" value="Tri_helical_YiiM-like"/>
</dbReference>
<name>Q1AU76_RUBXD</name>
<proteinExistence type="predicted"/>
<keyword evidence="3" id="KW-1185">Reference proteome</keyword>
<dbReference type="OrthoDB" id="9801223at2"/>
<dbReference type="GO" id="GO:0030151">
    <property type="term" value="F:molybdenum ion binding"/>
    <property type="evidence" value="ECO:0007669"/>
    <property type="project" value="InterPro"/>
</dbReference>
<dbReference type="Pfam" id="PF03475">
    <property type="entry name" value="YiiM_3-alpha"/>
    <property type="match status" value="1"/>
</dbReference>